<organism evidence="1">
    <name type="scientific">Albugo laibachii Nc14</name>
    <dbReference type="NCBI Taxonomy" id="890382"/>
    <lineage>
        <taxon>Eukaryota</taxon>
        <taxon>Sar</taxon>
        <taxon>Stramenopiles</taxon>
        <taxon>Oomycota</taxon>
        <taxon>Peronosporomycetes</taxon>
        <taxon>Albuginales</taxon>
        <taxon>Albuginaceae</taxon>
        <taxon>Albugo</taxon>
    </lineage>
</organism>
<sequence>MSVFNRYNAPQIMHKLYIPRKSELWIDDRASARSNGDTSHNDVVGALEAILDVWCTAFSIKNDTYACVECMSLCRYTRITPKLSLFYANLNARNALRMVLTLHFAN</sequence>
<dbReference type="AlphaFoldDB" id="F0WG28"/>
<proteinExistence type="predicted"/>
<protein>
    <submittedName>
        <fullName evidence="1">AlNc14C87G5560 protein</fullName>
    </submittedName>
</protein>
<reference evidence="1" key="1">
    <citation type="journal article" date="2011" name="PLoS Biol.">
        <title>Gene gain and loss during evolution of obligate parasitism in the white rust pathogen of Arabidopsis thaliana.</title>
        <authorList>
            <person name="Kemen E."/>
            <person name="Gardiner A."/>
            <person name="Schultz-Larsen T."/>
            <person name="Kemen A.C."/>
            <person name="Balmuth A.L."/>
            <person name="Robert-Seilaniantz A."/>
            <person name="Bailey K."/>
            <person name="Holub E."/>
            <person name="Studholme D.J."/>
            <person name="Maclean D."/>
            <person name="Jones J.D."/>
        </authorList>
    </citation>
    <scope>NUCLEOTIDE SEQUENCE</scope>
</reference>
<accession>F0WG28</accession>
<name>F0WG28_9STRA</name>
<reference evidence="1" key="2">
    <citation type="submission" date="2011-02" db="EMBL/GenBank/DDBJ databases">
        <authorList>
            <person name="MacLean D."/>
        </authorList>
    </citation>
    <scope>NUCLEOTIDE SEQUENCE</scope>
</reference>
<dbReference type="EMBL" id="FR824132">
    <property type="protein sequence ID" value="CCA20162.1"/>
    <property type="molecule type" value="Genomic_DNA"/>
</dbReference>
<dbReference type="HOGENOM" id="CLU_2228197_0_0_1"/>
<evidence type="ECO:0000313" key="1">
    <source>
        <dbReference type="EMBL" id="CCA20162.1"/>
    </source>
</evidence>
<gene>
    <name evidence="1" type="primary">AlNc14C87G5560</name>
    <name evidence="1" type="ORF">ALNC14_063050</name>
</gene>